<feature type="compositionally biased region" description="Low complexity" evidence="1">
    <location>
        <begin position="13"/>
        <end position="27"/>
    </location>
</feature>
<dbReference type="GeneID" id="111286613"/>
<feature type="compositionally biased region" description="Basic residues" evidence="1">
    <location>
        <begin position="31"/>
        <end position="41"/>
    </location>
</feature>
<dbReference type="Proteomes" id="UP000515121">
    <property type="component" value="Unplaced"/>
</dbReference>
<reference evidence="3" key="1">
    <citation type="submission" date="2025-08" db="UniProtKB">
        <authorList>
            <consortium name="RefSeq"/>
        </authorList>
    </citation>
    <scope>IDENTIFICATION</scope>
    <source>
        <tissue evidence="3">Fruit stalk</tissue>
    </source>
</reference>
<evidence type="ECO:0000313" key="2">
    <source>
        <dbReference type="Proteomes" id="UP000515121"/>
    </source>
</evidence>
<dbReference type="KEGG" id="dzi:111286613"/>
<dbReference type="AlphaFoldDB" id="A0A6P5XW24"/>
<evidence type="ECO:0000313" key="3">
    <source>
        <dbReference type="RefSeq" id="XP_022732403.1"/>
    </source>
</evidence>
<keyword evidence="2" id="KW-1185">Reference proteome</keyword>
<feature type="compositionally biased region" description="Polar residues" evidence="1">
    <location>
        <begin position="59"/>
        <end position="77"/>
    </location>
</feature>
<name>A0A6P5XW24_DURZI</name>
<evidence type="ECO:0000256" key="1">
    <source>
        <dbReference type="SAM" id="MobiDB-lite"/>
    </source>
</evidence>
<accession>A0A6P5XW24</accession>
<feature type="compositionally biased region" description="Polar residues" evidence="1">
    <location>
        <begin position="165"/>
        <end position="174"/>
    </location>
</feature>
<feature type="compositionally biased region" description="Low complexity" evidence="1">
    <location>
        <begin position="107"/>
        <end position="117"/>
    </location>
</feature>
<organism evidence="2 3">
    <name type="scientific">Durio zibethinus</name>
    <name type="common">Durian</name>
    <dbReference type="NCBI Taxonomy" id="66656"/>
    <lineage>
        <taxon>Eukaryota</taxon>
        <taxon>Viridiplantae</taxon>
        <taxon>Streptophyta</taxon>
        <taxon>Embryophyta</taxon>
        <taxon>Tracheophyta</taxon>
        <taxon>Spermatophyta</taxon>
        <taxon>Magnoliopsida</taxon>
        <taxon>eudicotyledons</taxon>
        <taxon>Gunneridae</taxon>
        <taxon>Pentapetalae</taxon>
        <taxon>rosids</taxon>
        <taxon>malvids</taxon>
        <taxon>Malvales</taxon>
        <taxon>Malvaceae</taxon>
        <taxon>Helicteroideae</taxon>
        <taxon>Durio</taxon>
    </lineage>
</organism>
<sequence length="174" mass="19395">MSSEIEPTPPASPSSLKQKLKSSLRLPWLRNHSHRHHHHQRVAVSASTTPLPTPSTSPQGNNHNKPGLSRTSSSTWLKSPEFKDKCRNLINRIGHGPGHRHSRSLSHSNGHGYQGYNHGHGRRHSADFRYDPSSYALNFDEGSDDSQLDGFPFRNFSARLPPSPTSSRKITANN</sequence>
<dbReference type="RefSeq" id="XP_022732403.1">
    <property type="nucleotide sequence ID" value="XM_022876668.1"/>
</dbReference>
<feature type="region of interest" description="Disordered" evidence="1">
    <location>
        <begin position="1"/>
        <end position="174"/>
    </location>
</feature>
<feature type="compositionally biased region" description="Low complexity" evidence="1">
    <location>
        <begin position="42"/>
        <end position="58"/>
    </location>
</feature>
<dbReference type="OrthoDB" id="657187at2759"/>
<proteinExistence type="predicted"/>
<gene>
    <name evidence="3" type="primary">LOC111286613</name>
</gene>
<protein>
    <submittedName>
        <fullName evidence="3">Kininogen-1</fullName>
    </submittedName>
</protein>
<dbReference type="PANTHER" id="PTHR33168">
    <property type="entry name" value="STRESS INDUCED PROTEIN-RELATED"/>
    <property type="match status" value="1"/>
</dbReference>